<evidence type="ECO:0000256" key="1">
    <source>
        <dbReference type="SAM" id="SignalP"/>
    </source>
</evidence>
<proteinExistence type="predicted"/>
<evidence type="ECO:0008006" key="4">
    <source>
        <dbReference type="Google" id="ProtNLM"/>
    </source>
</evidence>
<feature type="signal peptide" evidence="1">
    <location>
        <begin position="1"/>
        <end position="27"/>
    </location>
</feature>
<dbReference type="EMBL" id="CM004482">
    <property type="protein sequence ID" value="OCT63092.1"/>
    <property type="molecule type" value="Genomic_DNA"/>
</dbReference>
<sequence>MPCHCCTLDTCLFCLTLVTTLVQQTWQIYTDFSLHKKKMTPFVSRFQSYKGHSVYWVKTRKIPPYFLLLNSEW</sequence>
<accession>A0A974H318</accession>
<organism evidence="2 3">
    <name type="scientific">Xenopus laevis</name>
    <name type="common">African clawed frog</name>
    <dbReference type="NCBI Taxonomy" id="8355"/>
    <lineage>
        <taxon>Eukaryota</taxon>
        <taxon>Metazoa</taxon>
        <taxon>Chordata</taxon>
        <taxon>Craniata</taxon>
        <taxon>Vertebrata</taxon>
        <taxon>Euteleostomi</taxon>
        <taxon>Amphibia</taxon>
        <taxon>Batrachia</taxon>
        <taxon>Anura</taxon>
        <taxon>Pipoidea</taxon>
        <taxon>Pipidae</taxon>
        <taxon>Xenopodinae</taxon>
        <taxon>Xenopus</taxon>
        <taxon>Xenopus</taxon>
    </lineage>
</organism>
<keyword evidence="1" id="KW-0732">Signal</keyword>
<feature type="chain" id="PRO_5037169605" description="Secreted protein" evidence="1">
    <location>
        <begin position="28"/>
        <end position="73"/>
    </location>
</feature>
<gene>
    <name evidence="2" type="ORF">XELAEV_18044187mg</name>
</gene>
<reference evidence="3" key="1">
    <citation type="journal article" date="2016" name="Nature">
        <title>Genome evolution in the allotetraploid frog Xenopus laevis.</title>
        <authorList>
            <person name="Session A.M."/>
            <person name="Uno Y."/>
            <person name="Kwon T."/>
            <person name="Chapman J.A."/>
            <person name="Toyoda A."/>
            <person name="Takahashi S."/>
            <person name="Fukui A."/>
            <person name="Hikosaka A."/>
            <person name="Suzuki A."/>
            <person name="Kondo M."/>
            <person name="van Heeringen S.J."/>
            <person name="Quigley I."/>
            <person name="Heinz S."/>
            <person name="Ogino H."/>
            <person name="Ochi H."/>
            <person name="Hellsten U."/>
            <person name="Lyons J.B."/>
            <person name="Simakov O."/>
            <person name="Putnam N."/>
            <person name="Stites J."/>
            <person name="Kuroki Y."/>
            <person name="Tanaka T."/>
            <person name="Michiue T."/>
            <person name="Watanabe M."/>
            <person name="Bogdanovic O."/>
            <person name="Lister R."/>
            <person name="Georgiou G."/>
            <person name="Paranjpe S.S."/>
            <person name="van Kruijsbergen I."/>
            <person name="Shu S."/>
            <person name="Carlson J."/>
            <person name="Kinoshita T."/>
            <person name="Ohta Y."/>
            <person name="Mawaribuchi S."/>
            <person name="Jenkins J."/>
            <person name="Grimwood J."/>
            <person name="Schmutz J."/>
            <person name="Mitros T."/>
            <person name="Mozaffari S.V."/>
            <person name="Suzuki Y."/>
            <person name="Haramoto Y."/>
            <person name="Yamamoto T.S."/>
            <person name="Takagi C."/>
            <person name="Heald R."/>
            <person name="Miller K."/>
            <person name="Haudenschild C."/>
            <person name="Kitzman J."/>
            <person name="Nakayama T."/>
            <person name="Izutsu Y."/>
            <person name="Robert J."/>
            <person name="Fortriede J."/>
            <person name="Burns K."/>
            <person name="Lotay V."/>
            <person name="Karimi K."/>
            <person name="Yasuoka Y."/>
            <person name="Dichmann D.S."/>
            <person name="Flajnik M.F."/>
            <person name="Houston D.W."/>
            <person name="Shendure J."/>
            <person name="DuPasquier L."/>
            <person name="Vize P.D."/>
            <person name="Zorn A.M."/>
            <person name="Ito M."/>
            <person name="Marcotte E.M."/>
            <person name="Wallingford J.B."/>
            <person name="Ito Y."/>
            <person name="Asashima M."/>
            <person name="Ueno N."/>
            <person name="Matsuda Y."/>
            <person name="Veenstra G.J."/>
            <person name="Fujiyama A."/>
            <person name="Harland R.M."/>
            <person name="Taira M."/>
            <person name="Rokhsar D.S."/>
        </authorList>
    </citation>
    <scope>NUCLEOTIDE SEQUENCE [LARGE SCALE GENOMIC DNA]</scope>
    <source>
        <strain evidence="3">J</strain>
    </source>
</reference>
<dbReference type="AlphaFoldDB" id="A0A974H318"/>
<name>A0A974H318_XENLA</name>
<evidence type="ECO:0000313" key="2">
    <source>
        <dbReference type="EMBL" id="OCT63092.1"/>
    </source>
</evidence>
<dbReference type="Proteomes" id="UP000694892">
    <property type="component" value="Chromosome 9_10L"/>
</dbReference>
<evidence type="ECO:0000313" key="3">
    <source>
        <dbReference type="Proteomes" id="UP000694892"/>
    </source>
</evidence>
<protein>
    <recommendedName>
        <fullName evidence="4">Secreted protein</fullName>
    </recommendedName>
</protein>